<dbReference type="GO" id="GO:0006890">
    <property type="term" value="P:retrograde vesicle-mediated transport, Golgi to endoplasmic reticulum"/>
    <property type="evidence" value="ECO:0007669"/>
    <property type="project" value="TreeGrafter"/>
</dbReference>
<feature type="compositionally biased region" description="Basic and acidic residues" evidence="1">
    <location>
        <begin position="14"/>
        <end position="28"/>
    </location>
</feature>
<evidence type="ECO:0000313" key="3">
    <source>
        <dbReference type="Proteomes" id="UP000291022"/>
    </source>
</evidence>
<dbReference type="PANTHER" id="PTHR12704:SF3">
    <property type="entry name" value="GOLGI PHOSPHOPROTEIN 3"/>
    <property type="match status" value="1"/>
</dbReference>
<dbReference type="OMA" id="REVKCTT"/>
<dbReference type="AlphaFoldDB" id="A0A452Q7E6"/>
<reference evidence="2" key="3">
    <citation type="submission" date="2025-09" db="UniProtKB">
        <authorList>
            <consortium name="Ensembl"/>
        </authorList>
    </citation>
    <scope>IDENTIFICATION</scope>
</reference>
<feature type="compositionally biased region" description="Low complexity" evidence="1">
    <location>
        <begin position="95"/>
        <end position="106"/>
    </location>
</feature>
<dbReference type="InterPro" id="IPR008628">
    <property type="entry name" value="GPP34-like"/>
</dbReference>
<feature type="region of interest" description="Disordered" evidence="1">
    <location>
        <begin position="72"/>
        <end position="112"/>
    </location>
</feature>
<dbReference type="Ensembl" id="ENSUAMT00000000104.1">
    <property type="protein sequence ID" value="ENSUAMP00000000079.1"/>
    <property type="gene ID" value="ENSUAMG00000000119.1"/>
</dbReference>
<dbReference type="GO" id="GO:0007030">
    <property type="term" value="P:Golgi organization"/>
    <property type="evidence" value="ECO:0007669"/>
    <property type="project" value="TreeGrafter"/>
</dbReference>
<name>A0A452Q7E6_URSAM</name>
<evidence type="ECO:0008006" key="4">
    <source>
        <dbReference type="Google" id="ProtNLM"/>
    </source>
</evidence>
<dbReference type="GO" id="GO:0031985">
    <property type="term" value="C:Golgi cisterna"/>
    <property type="evidence" value="ECO:0007669"/>
    <property type="project" value="TreeGrafter"/>
</dbReference>
<protein>
    <recommendedName>
        <fullName evidence="4">Golgi phosphoprotein 3</fullName>
    </recommendedName>
</protein>
<dbReference type="GO" id="GO:0005802">
    <property type="term" value="C:trans-Golgi network"/>
    <property type="evidence" value="ECO:0007669"/>
    <property type="project" value="TreeGrafter"/>
</dbReference>
<dbReference type="GO" id="GO:0070273">
    <property type="term" value="F:phosphatidylinositol-4-phosphate binding"/>
    <property type="evidence" value="ECO:0007669"/>
    <property type="project" value="InterPro"/>
</dbReference>
<feature type="compositionally biased region" description="Polar residues" evidence="1">
    <location>
        <begin position="1"/>
        <end position="11"/>
    </location>
</feature>
<dbReference type="PANTHER" id="PTHR12704">
    <property type="entry name" value="TRANS-GOLGI PROTEIN GMX33"/>
    <property type="match status" value="1"/>
</dbReference>
<reference evidence="3" key="1">
    <citation type="submission" date="2016-06" db="EMBL/GenBank/DDBJ databases">
        <title>De novo assembly and RNA-Seq shows season-dependent expression and editing in black bear kidneys.</title>
        <authorList>
            <person name="Korstanje R."/>
            <person name="Srivastava A."/>
            <person name="Sarsani V.K."/>
            <person name="Sheehan S.M."/>
            <person name="Seger R.L."/>
            <person name="Barter M.E."/>
            <person name="Lindqvist C."/>
            <person name="Brody L.C."/>
            <person name="Mullikin J.C."/>
        </authorList>
    </citation>
    <scope>NUCLEOTIDE SEQUENCE [LARGE SCALE GENOMIC DNA]</scope>
</reference>
<dbReference type="GO" id="GO:0043001">
    <property type="term" value="P:Golgi to plasma membrane protein transport"/>
    <property type="evidence" value="ECO:0007669"/>
    <property type="project" value="TreeGrafter"/>
</dbReference>
<reference evidence="2" key="2">
    <citation type="submission" date="2025-08" db="UniProtKB">
        <authorList>
            <consortium name="Ensembl"/>
        </authorList>
    </citation>
    <scope>IDENTIFICATION</scope>
</reference>
<evidence type="ECO:0000313" key="2">
    <source>
        <dbReference type="Ensembl" id="ENSUAMP00000000079.1"/>
    </source>
</evidence>
<dbReference type="Proteomes" id="UP000291022">
    <property type="component" value="Unassembled WGS sequence"/>
</dbReference>
<dbReference type="STRING" id="9643.ENSUAMP00000000079"/>
<dbReference type="GeneTree" id="ENSGT00390000007153"/>
<evidence type="ECO:0000256" key="1">
    <source>
        <dbReference type="SAM" id="MobiDB-lite"/>
    </source>
</evidence>
<dbReference type="GO" id="GO:0000139">
    <property type="term" value="C:Golgi membrane"/>
    <property type="evidence" value="ECO:0007669"/>
    <property type="project" value="GOC"/>
</dbReference>
<dbReference type="GO" id="GO:0048194">
    <property type="term" value="P:Golgi vesicle budding"/>
    <property type="evidence" value="ECO:0007669"/>
    <property type="project" value="TreeGrafter"/>
</dbReference>
<feature type="compositionally biased region" description="Basic residues" evidence="1">
    <location>
        <begin position="79"/>
        <end position="94"/>
    </location>
</feature>
<sequence>MTSLTQRSSGLVQRRTEASRNAADKERVAGGGGGSGEDDAQGRRDEQDDDDKGDSKETRLTLMEEVLLLGLKDREVRARRAGRGRPKSGGRRWARAQAGARPPALRVCPPSS</sequence>
<proteinExistence type="predicted"/>
<organism evidence="2 3">
    <name type="scientific">Ursus americanus</name>
    <name type="common">American black bear</name>
    <name type="synonym">Euarctos americanus</name>
    <dbReference type="NCBI Taxonomy" id="9643"/>
    <lineage>
        <taxon>Eukaryota</taxon>
        <taxon>Metazoa</taxon>
        <taxon>Chordata</taxon>
        <taxon>Craniata</taxon>
        <taxon>Vertebrata</taxon>
        <taxon>Euteleostomi</taxon>
        <taxon>Mammalia</taxon>
        <taxon>Eutheria</taxon>
        <taxon>Laurasiatheria</taxon>
        <taxon>Carnivora</taxon>
        <taxon>Caniformia</taxon>
        <taxon>Ursidae</taxon>
        <taxon>Ursus</taxon>
    </lineage>
</organism>
<dbReference type="GO" id="GO:0005829">
    <property type="term" value="C:cytosol"/>
    <property type="evidence" value="ECO:0007669"/>
    <property type="project" value="TreeGrafter"/>
</dbReference>
<accession>A0A452Q7E6</accession>
<keyword evidence="3" id="KW-1185">Reference proteome</keyword>
<feature type="region of interest" description="Disordered" evidence="1">
    <location>
        <begin position="1"/>
        <end position="60"/>
    </location>
</feature>